<dbReference type="PROSITE" id="PS51318">
    <property type="entry name" value="TAT"/>
    <property type="match status" value="1"/>
</dbReference>
<dbReference type="Gene3D" id="3.40.190.10">
    <property type="entry name" value="Periplasmic binding protein-like II"/>
    <property type="match status" value="2"/>
</dbReference>
<proteinExistence type="predicted"/>
<gene>
    <name evidence="1" type="ORF">AN215_04840</name>
</gene>
<keyword evidence="2" id="KW-1185">Reference proteome</keyword>
<evidence type="ECO:0000313" key="1">
    <source>
        <dbReference type="EMBL" id="OEU91822.1"/>
    </source>
</evidence>
<dbReference type="SUPFAM" id="SSF53850">
    <property type="entry name" value="Periplasmic binding protein-like II"/>
    <property type="match status" value="1"/>
</dbReference>
<dbReference type="Proteomes" id="UP000176087">
    <property type="component" value="Unassembled WGS sequence"/>
</dbReference>
<dbReference type="RefSeq" id="WP_070010050.1">
    <property type="nucleotide sequence ID" value="NZ_LJGS01000038.1"/>
</dbReference>
<name>A0A1E7JSE8_9ACTN</name>
<dbReference type="STRING" id="933944.AN215_04840"/>
<accession>A0A1E7JSE8</accession>
<dbReference type="PROSITE" id="PS51257">
    <property type="entry name" value="PROKAR_LIPOPROTEIN"/>
    <property type="match status" value="1"/>
</dbReference>
<reference evidence="1 2" key="1">
    <citation type="journal article" date="2016" name="Front. Microbiol.">
        <title>Comparative Genomics Analysis of Streptomyces Species Reveals Their Adaptation to the Marine Environment and Their Diversity at the Genomic Level.</title>
        <authorList>
            <person name="Tian X."/>
            <person name="Zhang Z."/>
            <person name="Yang T."/>
            <person name="Chen M."/>
            <person name="Li J."/>
            <person name="Chen F."/>
            <person name="Yang J."/>
            <person name="Li W."/>
            <person name="Zhang B."/>
            <person name="Zhang Z."/>
            <person name="Wu J."/>
            <person name="Zhang C."/>
            <person name="Long L."/>
            <person name="Xiao J."/>
        </authorList>
    </citation>
    <scope>NUCLEOTIDE SEQUENCE [LARGE SCALE GENOMIC DNA]</scope>
    <source>
        <strain evidence="1 2">SCSIO 10390</strain>
    </source>
</reference>
<dbReference type="EMBL" id="LJGT01000037">
    <property type="protein sequence ID" value="OEU91822.1"/>
    <property type="molecule type" value="Genomic_DNA"/>
</dbReference>
<comment type="caution">
    <text evidence="1">The sequence shown here is derived from an EMBL/GenBank/DDBJ whole genome shotgun (WGS) entry which is preliminary data.</text>
</comment>
<dbReference type="OrthoDB" id="8478044at2"/>
<dbReference type="PANTHER" id="PTHR43649">
    <property type="entry name" value="ARABINOSE-BINDING PROTEIN-RELATED"/>
    <property type="match status" value="1"/>
</dbReference>
<sequence length="433" mass="48231">MHGRRHSTTSNPALNRRALLAAAGAAALTTACGTAAGRPPGEVALHGDNASWDKPIAAAGRRMRTVAGIELVPLVIPSVESFEQIVKSSLRTSKTPDMLKYWSGYRLQDLARTGGIIEMTGQWKRAAARGWVDPKLRSAFTYKGRVWALPMNLTYWVFFYNTEVFAQHDLEAPKTWDDFLAACKRLKSAGITPLHATTDGRWPAFIWFMEVLTRQDPRFYQDLMNGRGSYNDPRAARAMRTIVSFFDNDWFTPMDMSHDDAAAAVVHGKLGMMPGGTFLTPNLQAAGGKPGADVDAFVLPMADPRARPSMIFESSALVCTSKGPDREEAVKAAGQWLHPQVSEAFTHTLQDGCPNPLVKPANPMVEGIARTVREKRLWMLNRFWEQGPPELVESTVDDLAGFLLDPSSYRQVLRRMQERADEAWRVWREAEKV</sequence>
<evidence type="ECO:0000313" key="2">
    <source>
        <dbReference type="Proteomes" id="UP000176087"/>
    </source>
</evidence>
<dbReference type="AlphaFoldDB" id="A0A1E7JSE8"/>
<dbReference type="PATRIC" id="fig|933944.5.peg.1689"/>
<protein>
    <submittedName>
        <fullName evidence="1">ABC transporter substrate-binding protein</fullName>
    </submittedName>
</protein>
<organism evidence="1 2">
    <name type="scientific">Streptomyces abyssalis</name>
    <dbReference type="NCBI Taxonomy" id="933944"/>
    <lineage>
        <taxon>Bacteria</taxon>
        <taxon>Bacillati</taxon>
        <taxon>Actinomycetota</taxon>
        <taxon>Actinomycetes</taxon>
        <taxon>Kitasatosporales</taxon>
        <taxon>Streptomycetaceae</taxon>
        <taxon>Streptomyces</taxon>
    </lineage>
</organism>
<dbReference type="Pfam" id="PF01547">
    <property type="entry name" value="SBP_bac_1"/>
    <property type="match status" value="1"/>
</dbReference>
<dbReference type="InterPro" id="IPR006059">
    <property type="entry name" value="SBP"/>
</dbReference>
<dbReference type="InterPro" id="IPR006311">
    <property type="entry name" value="TAT_signal"/>
</dbReference>
<dbReference type="InterPro" id="IPR050490">
    <property type="entry name" value="Bact_solute-bd_prot1"/>
</dbReference>
<dbReference type="PANTHER" id="PTHR43649:SF14">
    <property type="entry name" value="BLR3389 PROTEIN"/>
    <property type="match status" value="1"/>
</dbReference>